<dbReference type="Pfam" id="PF18856">
    <property type="entry name" value="baeRF_family12"/>
    <property type="match status" value="1"/>
</dbReference>
<dbReference type="EMBL" id="LUKE01000002">
    <property type="protein sequence ID" value="KYG64932.1"/>
    <property type="molecule type" value="Genomic_DNA"/>
</dbReference>
<evidence type="ECO:0000256" key="1">
    <source>
        <dbReference type="SAM" id="MobiDB-lite"/>
    </source>
</evidence>
<evidence type="ECO:0000313" key="2">
    <source>
        <dbReference type="EMBL" id="KYG64932.1"/>
    </source>
</evidence>
<reference evidence="2 3" key="1">
    <citation type="submission" date="2016-03" db="EMBL/GenBank/DDBJ databases">
        <authorList>
            <person name="Ploux O."/>
        </authorList>
    </citation>
    <scope>NUCLEOTIDE SEQUENCE [LARGE SCALE GENOMIC DNA]</scope>
    <source>
        <strain evidence="2 3">R0</strain>
    </source>
</reference>
<comment type="caution">
    <text evidence="2">The sequence shown here is derived from an EMBL/GenBank/DDBJ whole genome shotgun (WGS) entry which is preliminary data.</text>
</comment>
<dbReference type="OrthoDB" id="329419at2"/>
<dbReference type="InterPro" id="IPR041374">
    <property type="entry name" value="BaeRF_family12"/>
</dbReference>
<sequence>MKTWIVVANRSEARIFYSDPKRKRDVDFVSKIENPRGRLKAGDINADKPGAFAPMAVGHGSGRESRVSPTQQVALDFCKQVVDSLELARSQNQFEELILFADPHFLGLMRNQMSKELRKMVSREEAKDLNVATTDEIQERVYPADLRG</sequence>
<evidence type="ECO:0000313" key="3">
    <source>
        <dbReference type="Proteomes" id="UP000075320"/>
    </source>
</evidence>
<keyword evidence="3" id="KW-1185">Reference proteome</keyword>
<evidence type="ECO:0008006" key="4">
    <source>
        <dbReference type="Google" id="ProtNLM"/>
    </source>
</evidence>
<proteinExistence type="predicted"/>
<accession>A0A150WM17</accession>
<name>A0A150WM17_BDEBC</name>
<dbReference type="Proteomes" id="UP000075320">
    <property type="component" value="Unassembled WGS sequence"/>
</dbReference>
<dbReference type="RefSeq" id="WP_061835443.1">
    <property type="nucleotide sequence ID" value="NZ_LUKE01000002.1"/>
</dbReference>
<feature type="region of interest" description="Disordered" evidence="1">
    <location>
        <begin position="40"/>
        <end position="65"/>
    </location>
</feature>
<dbReference type="AlphaFoldDB" id="A0A150WM17"/>
<organism evidence="2 3">
    <name type="scientific">Bdellovibrio bacteriovorus</name>
    <dbReference type="NCBI Taxonomy" id="959"/>
    <lineage>
        <taxon>Bacteria</taxon>
        <taxon>Pseudomonadati</taxon>
        <taxon>Bdellovibrionota</taxon>
        <taxon>Bdellovibrionia</taxon>
        <taxon>Bdellovibrionales</taxon>
        <taxon>Pseudobdellovibrionaceae</taxon>
        <taxon>Bdellovibrio</taxon>
    </lineage>
</organism>
<gene>
    <name evidence="2" type="ORF">AZI86_12095</name>
</gene>
<protein>
    <recommendedName>
        <fullName evidence="4">Host attachment protein</fullName>
    </recommendedName>
</protein>